<sequence>MTTDHDIHEPPELAPDAAVDTPPPHPQPDDTTTTAGASQSHDETAMRAREGLPPDTMILAPTFAPSPMRCPDGVWAMLVTAVDIIGDADPDRAGEVALFAGQWVGDQPPADDQYDGDLVVRLTHPTDPTYPSPRDHTADVEMLLAHQGRWQRVGQWFGIDDRWPLIVAPTAAAVMGLHCDLSEAVAGFEATLPLDAGANGGELGARVRADGTVVLTDGRVFATPSGAATALSGYPQNGWTVLRTSDGRTLDELRAELRAPRGN</sequence>
<feature type="domain" description="RAMA" evidence="2">
    <location>
        <begin position="203"/>
        <end position="259"/>
    </location>
</feature>
<keyword evidence="4" id="KW-1185">Reference proteome</keyword>
<dbReference type="InterPro" id="IPR040843">
    <property type="entry name" value="RAMA"/>
</dbReference>
<dbReference type="Proteomes" id="UP001596337">
    <property type="component" value="Unassembled WGS sequence"/>
</dbReference>
<dbReference type="Pfam" id="PF18755">
    <property type="entry name" value="RAMA"/>
    <property type="match status" value="1"/>
</dbReference>
<accession>A0ABW2BXC0</accession>
<evidence type="ECO:0000259" key="2">
    <source>
        <dbReference type="Pfam" id="PF18755"/>
    </source>
</evidence>
<evidence type="ECO:0000256" key="1">
    <source>
        <dbReference type="SAM" id="MobiDB-lite"/>
    </source>
</evidence>
<feature type="region of interest" description="Disordered" evidence="1">
    <location>
        <begin position="1"/>
        <end position="55"/>
    </location>
</feature>
<organism evidence="3 4">
    <name type="scientific">Haloechinothrix salitolerans</name>
    <dbReference type="NCBI Taxonomy" id="926830"/>
    <lineage>
        <taxon>Bacteria</taxon>
        <taxon>Bacillati</taxon>
        <taxon>Actinomycetota</taxon>
        <taxon>Actinomycetes</taxon>
        <taxon>Pseudonocardiales</taxon>
        <taxon>Pseudonocardiaceae</taxon>
        <taxon>Haloechinothrix</taxon>
    </lineage>
</organism>
<evidence type="ECO:0000313" key="3">
    <source>
        <dbReference type="EMBL" id="MFC6867219.1"/>
    </source>
</evidence>
<comment type="caution">
    <text evidence="3">The sequence shown here is derived from an EMBL/GenBank/DDBJ whole genome shotgun (WGS) entry which is preliminary data.</text>
</comment>
<evidence type="ECO:0000313" key="4">
    <source>
        <dbReference type="Proteomes" id="UP001596337"/>
    </source>
</evidence>
<protein>
    <recommendedName>
        <fullName evidence="2">RAMA domain-containing protein</fullName>
    </recommendedName>
</protein>
<dbReference type="EMBL" id="JBHSXX010000001">
    <property type="protein sequence ID" value="MFC6867219.1"/>
    <property type="molecule type" value="Genomic_DNA"/>
</dbReference>
<proteinExistence type="predicted"/>
<feature type="compositionally biased region" description="Basic and acidic residues" evidence="1">
    <location>
        <begin position="40"/>
        <end position="52"/>
    </location>
</feature>
<dbReference type="RefSeq" id="WP_345394873.1">
    <property type="nucleotide sequence ID" value="NZ_BAABLA010000022.1"/>
</dbReference>
<feature type="compositionally biased region" description="Basic and acidic residues" evidence="1">
    <location>
        <begin position="1"/>
        <end position="11"/>
    </location>
</feature>
<reference evidence="4" key="1">
    <citation type="journal article" date="2019" name="Int. J. Syst. Evol. Microbiol.">
        <title>The Global Catalogue of Microorganisms (GCM) 10K type strain sequencing project: providing services to taxonomists for standard genome sequencing and annotation.</title>
        <authorList>
            <consortium name="The Broad Institute Genomics Platform"/>
            <consortium name="The Broad Institute Genome Sequencing Center for Infectious Disease"/>
            <person name="Wu L."/>
            <person name="Ma J."/>
        </authorList>
    </citation>
    <scope>NUCLEOTIDE SEQUENCE [LARGE SCALE GENOMIC DNA]</scope>
    <source>
        <strain evidence="4">KCTC 32255</strain>
    </source>
</reference>
<gene>
    <name evidence="3" type="ORF">ACFQGD_08660</name>
</gene>
<name>A0ABW2BXC0_9PSEU</name>